<protein>
    <recommendedName>
        <fullName evidence="5">UDP-N-acetylglucosamine diphosphorylase</fullName>
        <ecNumber evidence="5">2.7.7.23</ecNumber>
    </recommendedName>
</protein>
<keyword evidence="7" id="KW-0548">Nucleotidyltransferase</keyword>
<evidence type="ECO:0000256" key="8">
    <source>
        <dbReference type="ARBA" id="ARBA00048493"/>
    </source>
</evidence>
<dbReference type="InterPro" id="IPR039741">
    <property type="entry name" value="UDP-sugar_pyrophosphorylase"/>
</dbReference>
<dbReference type="AlphaFoldDB" id="A0A915DK35"/>
<evidence type="ECO:0000256" key="4">
    <source>
        <dbReference type="ARBA" id="ARBA00011695"/>
    </source>
</evidence>
<evidence type="ECO:0000256" key="7">
    <source>
        <dbReference type="ARBA" id="ARBA00022695"/>
    </source>
</evidence>
<sequence>MAEVDFDSQLRKAFQDLQSQIVENREKQKNAEAMKNAMKQNIRIASVVKGQLELIPRDRTVYRTVGRIFLQETVDSEIERQAKDVQQATERIATIDKQKEYLEKSVQESEKNLRILGDQSHILTYWNELSDSEKKSLGEQVKKLDVSTMNNAFKETLKPKTILNLNEVSRVSEDRCVDRSSLTPKERENLFSKGLKAISQGQVAAIVLAGGQASRLGADKPKGVLKLGININSKTDSLFYIQACRIVHLLELAKNAYPDSKPSMPWLIMTSKSTFADTKEHIAEVIEETGLKKEDTKSTIATAPDGNGGIFFAIRPLLTILKERGVKHTHVYCVDNVLVKVADPYMIGACIEKEADCAAKVIEKTQPNEAVGVVLKGKNGRVCVVEYSEIPKEAAEKRDDNGKLYFRAGSIANHYFSLDFLKVVCANLSFLPYHVARKKIPHIDMKTGELVVPQQPNGIKLEQFIFDSFYYSQQFLIWQVPKESEFSPLKNPNSAGVDCINT</sequence>
<evidence type="ECO:0000313" key="10">
    <source>
        <dbReference type="WBParaSite" id="jg20090"/>
    </source>
</evidence>
<dbReference type="Pfam" id="PF01920">
    <property type="entry name" value="Prefoldin_2"/>
    <property type="match status" value="1"/>
</dbReference>
<dbReference type="GO" id="GO:0016272">
    <property type="term" value="C:prefoldin complex"/>
    <property type="evidence" value="ECO:0007669"/>
    <property type="project" value="InterPro"/>
</dbReference>
<dbReference type="SUPFAM" id="SSF53448">
    <property type="entry name" value="Nucleotide-diphospho-sugar transferases"/>
    <property type="match status" value="1"/>
</dbReference>
<dbReference type="GO" id="GO:0003977">
    <property type="term" value="F:UDP-N-acetylglucosamine diphosphorylase activity"/>
    <property type="evidence" value="ECO:0007669"/>
    <property type="project" value="UniProtKB-EC"/>
</dbReference>
<organism evidence="9 10">
    <name type="scientific">Ditylenchus dipsaci</name>
    <dbReference type="NCBI Taxonomy" id="166011"/>
    <lineage>
        <taxon>Eukaryota</taxon>
        <taxon>Metazoa</taxon>
        <taxon>Ecdysozoa</taxon>
        <taxon>Nematoda</taxon>
        <taxon>Chromadorea</taxon>
        <taxon>Rhabditida</taxon>
        <taxon>Tylenchina</taxon>
        <taxon>Tylenchomorpha</taxon>
        <taxon>Sphaerularioidea</taxon>
        <taxon>Anguinidae</taxon>
        <taxon>Anguininae</taxon>
        <taxon>Ditylenchus</taxon>
    </lineage>
</organism>
<dbReference type="InterPro" id="IPR002618">
    <property type="entry name" value="UDPGP_fam"/>
</dbReference>
<dbReference type="GO" id="GO:0006457">
    <property type="term" value="P:protein folding"/>
    <property type="evidence" value="ECO:0007669"/>
    <property type="project" value="InterPro"/>
</dbReference>
<comment type="similarity">
    <text evidence="3">Belongs to the UDPGP type 1 family.</text>
</comment>
<dbReference type="InterPro" id="IPR002777">
    <property type="entry name" value="PFD_beta-like"/>
</dbReference>
<dbReference type="GO" id="GO:0051082">
    <property type="term" value="F:unfolded protein binding"/>
    <property type="evidence" value="ECO:0007669"/>
    <property type="project" value="InterPro"/>
</dbReference>
<evidence type="ECO:0000256" key="2">
    <source>
        <dbReference type="ARBA" id="ARBA00008045"/>
    </source>
</evidence>
<evidence type="ECO:0000256" key="5">
    <source>
        <dbReference type="ARBA" id="ARBA00012457"/>
    </source>
</evidence>
<dbReference type="EC" id="2.7.7.23" evidence="5"/>
<comment type="pathway">
    <text evidence="1">Nucleotide-sugar biosynthesis; UDP-N-acetyl-alpha-D-glucosamine biosynthesis; UDP-N-acetyl-alpha-D-glucosamine from N-acetyl-alpha-D-glucosamine 1-phosphate: step 1/1.</text>
</comment>
<evidence type="ECO:0000256" key="3">
    <source>
        <dbReference type="ARBA" id="ARBA00010401"/>
    </source>
</evidence>
<reference evidence="10" key="1">
    <citation type="submission" date="2022-11" db="UniProtKB">
        <authorList>
            <consortium name="WormBaseParasite"/>
        </authorList>
    </citation>
    <scope>IDENTIFICATION</scope>
</reference>
<dbReference type="SUPFAM" id="SSF46579">
    <property type="entry name" value="Prefoldin"/>
    <property type="match status" value="1"/>
</dbReference>
<evidence type="ECO:0000256" key="1">
    <source>
        <dbReference type="ARBA" id="ARBA00005208"/>
    </source>
</evidence>
<dbReference type="Pfam" id="PF01704">
    <property type="entry name" value="UDPGP"/>
    <property type="match status" value="1"/>
</dbReference>
<dbReference type="InterPro" id="IPR029044">
    <property type="entry name" value="Nucleotide-diphossugar_trans"/>
</dbReference>
<comment type="catalytic activity">
    <reaction evidence="8">
        <text>N-acetyl-alpha-D-glucosamine 1-phosphate + UTP + H(+) = UDP-N-acetyl-alpha-D-glucosamine + diphosphate</text>
        <dbReference type="Rhea" id="RHEA:13509"/>
        <dbReference type="ChEBI" id="CHEBI:15378"/>
        <dbReference type="ChEBI" id="CHEBI:33019"/>
        <dbReference type="ChEBI" id="CHEBI:46398"/>
        <dbReference type="ChEBI" id="CHEBI:57705"/>
        <dbReference type="ChEBI" id="CHEBI:57776"/>
        <dbReference type="EC" id="2.7.7.23"/>
    </reaction>
</comment>
<keyword evidence="6" id="KW-0808">Transferase</keyword>
<accession>A0A915DK35</accession>
<dbReference type="Gene3D" id="3.90.550.10">
    <property type="entry name" value="Spore Coat Polysaccharide Biosynthesis Protein SpsA, Chain A"/>
    <property type="match status" value="1"/>
</dbReference>
<dbReference type="PANTHER" id="PTHR11952:SF2">
    <property type="entry name" value="LD24639P"/>
    <property type="match status" value="1"/>
</dbReference>
<dbReference type="Proteomes" id="UP000887574">
    <property type="component" value="Unplaced"/>
</dbReference>
<keyword evidence="9" id="KW-1185">Reference proteome</keyword>
<name>A0A915DK35_9BILA</name>
<proteinExistence type="inferred from homology"/>
<comment type="subunit">
    <text evidence="4">Heterohexamer of two PFD-alpha type and four PFD-beta type subunits.</text>
</comment>
<evidence type="ECO:0000313" key="9">
    <source>
        <dbReference type="Proteomes" id="UP000887574"/>
    </source>
</evidence>
<dbReference type="WBParaSite" id="jg20090">
    <property type="protein sequence ID" value="jg20090"/>
    <property type="gene ID" value="jg20090"/>
</dbReference>
<dbReference type="PANTHER" id="PTHR11952">
    <property type="entry name" value="UDP- GLUCOSE PYROPHOSPHORYLASE"/>
    <property type="match status" value="1"/>
</dbReference>
<evidence type="ECO:0000256" key="6">
    <source>
        <dbReference type="ARBA" id="ARBA00022679"/>
    </source>
</evidence>
<comment type="similarity">
    <text evidence="2">Belongs to the prefoldin subunit beta family.</text>
</comment>
<dbReference type="GO" id="GO:0006048">
    <property type="term" value="P:UDP-N-acetylglucosamine biosynthetic process"/>
    <property type="evidence" value="ECO:0007669"/>
    <property type="project" value="TreeGrafter"/>
</dbReference>